<dbReference type="InterPro" id="IPR001492">
    <property type="entry name" value="Flagellin"/>
</dbReference>
<dbReference type="SUPFAM" id="SSF64518">
    <property type="entry name" value="Phase 1 flagellin"/>
    <property type="match status" value="1"/>
</dbReference>
<dbReference type="Gene3D" id="1.20.1330.10">
    <property type="entry name" value="f41 fragment of flagellin, N-terminal domain"/>
    <property type="match status" value="1"/>
</dbReference>
<keyword evidence="2" id="KW-1185">Reference proteome</keyword>
<reference evidence="1 2" key="1">
    <citation type="submission" date="2019-03" db="EMBL/GenBank/DDBJ databases">
        <title>Genomic Encyclopedia of Type Strains, Phase IV (KMG-IV): sequencing the most valuable type-strain genomes for metagenomic binning, comparative biology and taxonomic classification.</title>
        <authorList>
            <person name="Goeker M."/>
        </authorList>
    </citation>
    <scope>NUCLEOTIDE SEQUENCE [LARGE SCALE GENOMIC DNA]</scope>
    <source>
        <strain evidence="1 2">DSM 24766</strain>
    </source>
</reference>
<protein>
    <submittedName>
        <fullName evidence="1">Flagellar hook-associated protein 3 FlgL</fullName>
    </submittedName>
</protein>
<evidence type="ECO:0000313" key="1">
    <source>
        <dbReference type="EMBL" id="TCP61171.1"/>
    </source>
</evidence>
<dbReference type="PANTHER" id="PTHR42792">
    <property type="entry name" value="FLAGELLIN"/>
    <property type="match status" value="1"/>
</dbReference>
<evidence type="ECO:0000313" key="2">
    <source>
        <dbReference type="Proteomes" id="UP000295050"/>
    </source>
</evidence>
<dbReference type="GO" id="GO:0005198">
    <property type="term" value="F:structural molecule activity"/>
    <property type="evidence" value="ECO:0007669"/>
    <property type="project" value="InterPro"/>
</dbReference>
<comment type="caution">
    <text evidence="1">The sequence shown here is derived from an EMBL/GenBank/DDBJ whole genome shotgun (WGS) entry which is preliminary data.</text>
</comment>
<dbReference type="RefSeq" id="WP_132951348.1">
    <property type="nucleotide sequence ID" value="NZ_SLXU01000006.1"/>
</dbReference>
<dbReference type="Proteomes" id="UP000295050">
    <property type="component" value="Unassembled WGS sequence"/>
</dbReference>
<gene>
    <name evidence="1" type="ORF">EV663_106119</name>
</gene>
<proteinExistence type="predicted"/>
<dbReference type="AlphaFoldDB" id="A0A4R2RN30"/>
<keyword evidence="1" id="KW-0969">Cilium</keyword>
<dbReference type="OrthoDB" id="7312911at2"/>
<sequence length="337" mass="34257">MEMSSIGDLSRGLMMRRQQSALKTEISALSAALATGQKQDLRSDLRGDFGPLAAMNQRLGVLDAYDHAVGEAAAFFGTVQAALGALGDGAQEVGRALAASGGSLTPSTLDIHADQANSLFDQAVGWLNTQVAGRSLFAGAATDGPALEPAADIRAALAAEVAGLTTAGDIRDAVRGWFHTPGGGFETLAYRGSPQPAGPLVLALGEKVEQPVLASDPALRELLCGLALASFVGEDGGLGLGAGERSALAGMAGNTVLDAAQGVILLGASVGMGEALIESIGAANAAERVSLQAARNRLTAADPYETATALEQAQTRLETLYAITARLSRLSLADYLS</sequence>
<name>A0A4R2RN30_9RHOB</name>
<accession>A0A4R2RN30</accession>
<organism evidence="1 2">
    <name type="scientific">Rhodovulum bhavnagarense</name>
    <dbReference type="NCBI Taxonomy" id="992286"/>
    <lineage>
        <taxon>Bacteria</taxon>
        <taxon>Pseudomonadati</taxon>
        <taxon>Pseudomonadota</taxon>
        <taxon>Alphaproteobacteria</taxon>
        <taxon>Rhodobacterales</taxon>
        <taxon>Paracoccaceae</taxon>
        <taxon>Rhodovulum</taxon>
    </lineage>
</organism>
<dbReference type="GO" id="GO:0009288">
    <property type="term" value="C:bacterial-type flagellum"/>
    <property type="evidence" value="ECO:0007669"/>
    <property type="project" value="InterPro"/>
</dbReference>
<keyword evidence="1" id="KW-0966">Cell projection</keyword>
<dbReference type="EMBL" id="SLXU01000006">
    <property type="protein sequence ID" value="TCP61171.1"/>
    <property type="molecule type" value="Genomic_DNA"/>
</dbReference>
<dbReference type="PANTHER" id="PTHR42792:SF1">
    <property type="entry name" value="FLAGELLAR HOOK-ASSOCIATED PROTEIN 3"/>
    <property type="match status" value="1"/>
</dbReference>
<keyword evidence="1" id="KW-0282">Flagellum</keyword>